<protein>
    <submittedName>
        <fullName evidence="2">Uncharacterized protein</fullName>
    </submittedName>
</protein>
<dbReference type="PROSITE" id="PS51257">
    <property type="entry name" value="PROKAR_LIPOPROTEIN"/>
    <property type="match status" value="1"/>
</dbReference>
<sequence>MNMTRKLYLLPVFLLIVTVTACGQANKGSVDETEMLPYQLLDVKENVSLVKLIANPEKYNGKRIQVIGYLHLEFEGKAIYLHEEDFKHAISENSFWVNFSSKLAEKQDLKKFNNKYVIVIGTFNANERGHMGMFGGTLDNIVRLDLWDFQR</sequence>
<dbReference type="Proteomes" id="UP000192610">
    <property type="component" value="Unassembled WGS sequence"/>
</dbReference>
<name>A0A1V9EL29_9BACT</name>
<dbReference type="EMBL" id="LVXG01000023">
    <property type="protein sequence ID" value="OQP46826.1"/>
    <property type="molecule type" value="Genomic_DNA"/>
</dbReference>
<comment type="caution">
    <text evidence="2">The sequence shown here is derived from an EMBL/GenBank/DDBJ whole genome shotgun (WGS) entry which is preliminary data.</text>
</comment>
<gene>
    <name evidence="2" type="ORF">A4H97_04705</name>
</gene>
<evidence type="ECO:0000256" key="1">
    <source>
        <dbReference type="SAM" id="SignalP"/>
    </source>
</evidence>
<evidence type="ECO:0000313" key="3">
    <source>
        <dbReference type="Proteomes" id="UP000192610"/>
    </source>
</evidence>
<reference evidence="3" key="1">
    <citation type="submission" date="2016-04" db="EMBL/GenBank/DDBJ databases">
        <authorList>
            <person name="Chen L."/>
            <person name="Zhuang W."/>
            <person name="Wang G."/>
        </authorList>
    </citation>
    <scope>NUCLEOTIDE SEQUENCE [LARGE SCALE GENOMIC DNA]</scope>
    <source>
        <strain evidence="3">17621</strain>
    </source>
</reference>
<keyword evidence="3" id="KW-1185">Reference proteome</keyword>
<keyword evidence="1" id="KW-0732">Signal</keyword>
<proteinExistence type="predicted"/>
<accession>A0A1V9EL29</accession>
<feature type="chain" id="PRO_5012867759" evidence="1">
    <location>
        <begin position="22"/>
        <end position="151"/>
    </location>
</feature>
<dbReference type="STRING" id="354355.SAMN05660816_00964"/>
<organism evidence="2 3">
    <name type="scientific">Niastella yeongjuensis</name>
    <dbReference type="NCBI Taxonomy" id="354355"/>
    <lineage>
        <taxon>Bacteria</taxon>
        <taxon>Pseudomonadati</taxon>
        <taxon>Bacteroidota</taxon>
        <taxon>Chitinophagia</taxon>
        <taxon>Chitinophagales</taxon>
        <taxon>Chitinophagaceae</taxon>
        <taxon>Niastella</taxon>
    </lineage>
</organism>
<evidence type="ECO:0000313" key="2">
    <source>
        <dbReference type="EMBL" id="OQP46826.1"/>
    </source>
</evidence>
<dbReference type="AlphaFoldDB" id="A0A1V9EL29"/>
<feature type="signal peptide" evidence="1">
    <location>
        <begin position="1"/>
        <end position="21"/>
    </location>
</feature>